<reference evidence="3" key="1">
    <citation type="journal article" date="2024" name="Int. J. Syst. Evol. Microbiol.">
        <title>Turicibacter faecis sp. nov., isolated from faeces of heart failure mouse model.</title>
        <authorList>
            <person name="Imamura Y."/>
            <person name="Motooka D."/>
            <person name="Nakajima Y."/>
            <person name="Ito S."/>
            <person name="Kitakaze M."/>
            <person name="Iida T."/>
            <person name="Nakamura S."/>
        </authorList>
    </citation>
    <scope>NUCLEOTIDE SEQUENCE</scope>
    <source>
        <strain evidence="3">TC023</strain>
    </source>
</reference>
<dbReference type="Proteomes" id="UP001432099">
    <property type="component" value="Chromosome"/>
</dbReference>
<dbReference type="Gene3D" id="3.30.70.360">
    <property type="match status" value="1"/>
</dbReference>
<evidence type="ECO:0000256" key="1">
    <source>
        <dbReference type="PIRNR" id="PIRNR037226"/>
    </source>
</evidence>
<keyword evidence="4" id="KW-1185">Reference proteome</keyword>
<name>A0ABM8IGR8_9FIRM</name>
<dbReference type="SUPFAM" id="SSF55031">
    <property type="entry name" value="Bacterial exopeptidase dimerisation domain"/>
    <property type="match status" value="1"/>
</dbReference>
<dbReference type="Pfam" id="PF01546">
    <property type="entry name" value="Peptidase_M20"/>
    <property type="match status" value="1"/>
</dbReference>
<dbReference type="NCBIfam" id="TIGR01891">
    <property type="entry name" value="amidohydrolases"/>
    <property type="match status" value="1"/>
</dbReference>
<dbReference type="EMBL" id="AP028127">
    <property type="protein sequence ID" value="BEH90431.1"/>
    <property type="molecule type" value="Genomic_DNA"/>
</dbReference>
<dbReference type="SUPFAM" id="SSF53187">
    <property type="entry name" value="Zn-dependent exopeptidases"/>
    <property type="match status" value="1"/>
</dbReference>
<dbReference type="Pfam" id="PF07687">
    <property type="entry name" value="M20_dimer"/>
    <property type="match status" value="1"/>
</dbReference>
<dbReference type="Gene3D" id="3.40.630.10">
    <property type="entry name" value="Zn peptidases"/>
    <property type="match status" value="1"/>
</dbReference>
<dbReference type="RefSeq" id="WP_161831132.1">
    <property type="nucleotide sequence ID" value="NZ_AP028127.1"/>
</dbReference>
<dbReference type="InterPro" id="IPR002933">
    <property type="entry name" value="Peptidase_M20"/>
</dbReference>
<evidence type="ECO:0000313" key="3">
    <source>
        <dbReference type="EMBL" id="BEH90431.1"/>
    </source>
</evidence>
<dbReference type="InterPro" id="IPR011650">
    <property type="entry name" value="Peptidase_M20_dimer"/>
</dbReference>
<dbReference type="PANTHER" id="PTHR30575">
    <property type="entry name" value="PEPTIDASE M20"/>
    <property type="match status" value="1"/>
</dbReference>
<protein>
    <recommendedName>
        <fullName evidence="1">Peptidase M20 domain-containing protein 2</fullName>
    </recommendedName>
</protein>
<dbReference type="InterPro" id="IPR017144">
    <property type="entry name" value="Xaa-Arg_dipeptidase"/>
</dbReference>
<dbReference type="PIRSF" id="PIRSF037226">
    <property type="entry name" value="Amidohydrolase_ACY1L2_prd"/>
    <property type="match status" value="1"/>
</dbReference>
<dbReference type="InterPro" id="IPR052030">
    <property type="entry name" value="Peptidase_M20/M20A_hydrolases"/>
</dbReference>
<dbReference type="InterPro" id="IPR017439">
    <property type="entry name" value="Amidohydrolase"/>
</dbReference>
<accession>A0ABM8IGR8</accession>
<organism evidence="3 4">
    <name type="scientific">Turicibacter faecis</name>
    <dbReference type="NCBI Taxonomy" id="2963365"/>
    <lineage>
        <taxon>Bacteria</taxon>
        <taxon>Bacillati</taxon>
        <taxon>Bacillota</taxon>
        <taxon>Erysipelotrichia</taxon>
        <taxon>Erysipelotrichales</taxon>
        <taxon>Turicibacteraceae</taxon>
        <taxon>Turicibacter</taxon>
    </lineage>
</organism>
<proteinExistence type="inferred from homology"/>
<dbReference type="InterPro" id="IPR036264">
    <property type="entry name" value="Bact_exopeptidase_dim_dom"/>
</dbReference>
<feature type="domain" description="Peptidase M20 dimerisation" evidence="2">
    <location>
        <begin position="177"/>
        <end position="262"/>
    </location>
</feature>
<evidence type="ECO:0000259" key="2">
    <source>
        <dbReference type="Pfam" id="PF07687"/>
    </source>
</evidence>
<sequence>MSQIEDYLTQVANHVQQNKEKYVTLSHQLHEHPEIGNEERFACSQLTHALKEAGFEIKIDIATHPTGFIAVKDSHKEGPSIGILMEYDALKKIGHACGHNVIAMMSLGAALATASVMDELGGRLIVYGTPAEEGGPHGSAKESYVREHLFDKVDACMMIHPFHTTAPTQPTLAIRKINFEFFGRASHAAAAPEKGINALDAMILFYNGINAMRQQLPKGVLIHGVITDGGEAANIIPAHTQASFYIRAPYFELCETYKDKVIKIGEGAALATGCTFSYDESLNCVKQMLIIPSYEKLFVEEARRLNLEVKTKNCKSIGSTDAGNVSQVVPTIHPTIKICDEPVTLHTEAFKAAAHSQQADQAIRDGAIILSRIAVRLLMEPDTLKEIKDDFSKVKQNLR</sequence>
<evidence type="ECO:0000313" key="4">
    <source>
        <dbReference type="Proteomes" id="UP001432099"/>
    </source>
</evidence>
<comment type="similarity">
    <text evidence="1">Belongs to the peptidase M20A family.</text>
</comment>
<dbReference type="PANTHER" id="PTHR30575:SF0">
    <property type="entry name" value="XAA-ARG DIPEPTIDASE"/>
    <property type="match status" value="1"/>
</dbReference>
<dbReference type="CDD" id="cd03887">
    <property type="entry name" value="M20_Acy1L2"/>
    <property type="match status" value="1"/>
</dbReference>
<gene>
    <name evidence="3" type="ORF">T23_05330</name>
</gene>